<dbReference type="Proteomes" id="UP001054945">
    <property type="component" value="Unassembled WGS sequence"/>
</dbReference>
<protein>
    <submittedName>
        <fullName evidence="1">Uncharacterized protein</fullName>
    </submittedName>
</protein>
<feature type="non-terminal residue" evidence="1">
    <location>
        <position position="67"/>
    </location>
</feature>
<evidence type="ECO:0000313" key="2">
    <source>
        <dbReference type="Proteomes" id="UP001054945"/>
    </source>
</evidence>
<organism evidence="1 2">
    <name type="scientific">Caerostris extrusa</name>
    <name type="common">Bark spider</name>
    <name type="synonym">Caerostris bankana</name>
    <dbReference type="NCBI Taxonomy" id="172846"/>
    <lineage>
        <taxon>Eukaryota</taxon>
        <taxon>Metazoa</taxon>
        <taxon>Ecdysozoa</taxon>
        <taxon>Arthropoda</taxon>
        <taxon>Chelicerata</taxon>
        <taxon>Arachnida</taxon>
        <taxon>Araneae</taxon>
        <taxon>Araneomorphae</taxon>
        <taxon>Entelegynae</taxon>
        <taxon>Araneoidea</taxon>
        <taxon>Araneidae</taxon>
        <taxon>Caerostris</taxon>
    </lineage>
</organism>
<accession>A0AAV4NNQ7</accession>
<dbReference type="AlphaFoldDB" id="A0AAV4NNQ7"/>
<sequence>MQSHHFLLIEKLQRRRCIGNFDRDEQTQRARVPRELLFLSERQVMREMRHEYSPTDYHGINASKILK</sequence>
<evidence type="ECO:0000313" key="1">
    <source>
        <dbReference type="EMBL" id="GIX86422.1"/>
    </source>
</evidence>
<gene>
    <name evidence="1" type="ORF">CEXT_452921</name>
</gene>
<name>A0AAV4NNQ7_CAEEX</name>
<dbReference type="EMBL" id="BPLR01003588">
    <property type="protein sequence ID" value="GIX86422.1"/>
    <property type="molecule type" value="Genomic_DNA"/>
</dbReference>
<reference evidence="1 2" key="1">
    <citation type="submission" date="2021-06" db="EMBL/GenBank/DDBJ databases">
        <title>Caerostris extrusa draft genome.</title>
        <authorList>
            <person name="Kono N."/>
            <person name="Arakawa K."/>
        </authorList>
    </citation>
    <scope>NUCLEOTIDE SEQUENCE [LARGE SCALE GENOMIC DNA]</scope>
</reference>
<keyword evidence="2" id="KW-1185">Reference proteome</keyword>
<comment type="caution">
    <text evidence="1">The sequence shown here is derived from an EMBL/GenBank/DDBJ whole genome shotgun (WGS) entry which is preliminary data.</text>
</comment>
<proteinExistence type="predicted"/>